<dbReference type="EMBL" id="UZAH01002833">
    <property type="protein sequence ID" value="VDO23151.1"/>
    <property type="molecule type" value="Genomic_DNA"/>
</dbReference>
<protein>
    <submittedName>
        <fullName evidence="4">Nucleic-acid-binding protein from transposon X-element</fullName>
    </submittedName>
</protein>
<accession>A0A183F7H2</accession>
<keyword evidence="3" id="KW-1185">Reference proteome</keyword>
<evidence type="ECO:0000313" key="3">
    <source>
        <dbReference type="Proteomes" id="UP000050761"/>
    </source>
</evidence>
<reference evidence="4" key="2">
    <citation type="submission" date="2019-09" db="UniProtKB">
        <authorList>
            <consortium name="WormBaseParasite"/>
        </authorList>
    </citation>
    <scope>IDENTIFICATION</scope>
</reference>
<evidence type="ECO:0000256" key="1">
    <source>
        <dbReference type="SAM" id="MobiDB-lite"/>
    </source>
</evidence>
<sequence>MSSWRTGSQRSFKEKVTLSQSESWTMQKLMTTLDVVLKQEEEIELQMPKKPPHQQQLKEMGRTEYNPKQRTPFCLYCDNTEHWSVACTKITQPKARSEHLKKNQRCICCGSKNHPYAQCKGRGCLKCRKKHHTSICFRSSTETSSALSPSYSKSAVDKKKDERSRTSQFHPGVTKRRIPFNGNNENFTSTHSRAYGTSCSPRHWSRLFFIDAKLAKELDLPIQGTSTSTMTLRPFGSQHPKKVQCITTSMCIWDVKGVQHQLQLYTHDNLSRNLTGGKLDKKDL</sequence>
<dbReference type="Proteomes" id="UP000050761">
    <property type="component" value="Unassembled WGS sequence"/>
</dbReference>
<reference evidence="2 3" key="1">
    <citation type="submission" date="2018-11" db="EMBL/GenBank/DDBJ databases">
        <authorList>
            <consortium name="Pathogen Informatics"/>
        </authorList>
    </citation>
    <scope>NUCLEOTIDE SEQUENCE [LARGE SCALE GENOMIC DNA]</scope>
</reference>
<dbReference type="AlphaFoldDB" id="A0A183F7H2"/>
<evidence type="ECO:0000313" key="2">
    <source>
        <dbReference type="EMBL" id="VDO23151.1"/>
    </source>
</evidence>
<name>A0A183F7H2_HELPZ</name>
<feature type="compositionally biased region" description="Basic and acidic residues" evidence="1">
    <location>
        <begin position="155"/>
        <end position="165"/>
    </location>
</feature>
<organism evidence="3 4">
    <name type="scientific">Heligmosomoides polygyrus</name>
    <name type="common">Parasitic roundworm</name>
    <dbReference type="NCBI Taxonomy" id="6339"/>
    <lineage>
        <taxon>Eukaryota</taxon>
        <taxon>Metazoa</taxon>
        <taxon>Ecdysozoa</taxon>
        <taxon>Nematoda</taxon>
        <taxon>Chromadorea</taxon>
        <taxon>Rhabditida</taxon>
        <taxon>Rhabditina</taxon>
        <taxon>Rhabditomorpha</taxon>
        <taxon>Strongyloidea</taxon>
        <taxon>Heligmosomidae</taxon>
        <taxon>Heligmosomoides</taxon>
    </lineage>
</organism>
<evidence type="ECO:0000313" key="4">
    <source>
        <dbReference type="WBParaSite" id="HPBE_0000211401-mRNA-1"/>
    </source>
</evidence>
<accession>A0A3P7TP32</accession>
<feature type="compositionally biased region" description="Low complexity" evidence="1">
    <location>
        <begin position="144"/>
        <end position="154"/>
    </location>
</feature>
<dbReference type="OrthoDB" id="10615277at2759"/>
<proteinExistence type="predicted"/>
<gene>
    <name evidence="2" type="ORF">HPBE_LOCUS2115</name>
</gene>
<feature type="region of interest" description="Disordered" evidence="1">
    <location>
        <begin position="144"/>
        <end position="185"/>
    </location>
</feature>
<dbReference type="WBParaSite" id="HPBE_0000211401-mRNA-1">
    <property type="protein sequence ID" value="HPBE_0000211401-mRNA-1"/>
    <property type="gene ID" value="HPBE_0000211401"/>
</dbReference>